<dbReference type="GO" id="GO:0016829">
    <property type="term" value="F:lyase activity"/>
    <property type="evidence" value="ECO:0007669"/>
    <property type="project" value="UniProtKB-KW"/>
</dbReference>
<evidence type="ECO:0000256" key="6">
    <source>
        <dbReference type="ARBA" id="ARBA00047628"/>
    </source>
</evidence>
<proteinExistence type="predicted"/>
<evidence type="ECO:0000313" key="9">
    <source>
        <dbReference type="Proteomes" id="UP000240009"/>
    </source>
</evidence>
<dbReference type="EMBL" id="PUIA01000069">
    <property type="protein sequence ID" value="PQO25935.1"/>
    <property type="molecule type" value="Genomic_DNA"/>
</dbReference>
<protein>
    <recommendedName>
        <fullName evidence="2">(5-formylfuran-3-yl)methyl phosphate synthase</fullName>
        <ecNumber evidence="2">4.2.3.153</ecNumber>
    </recommendedName>
    <alternativeName>
        <fullName evidence="5">4-(hydroxymethyl)-2-furancarboxaldehyde-phosphate synthase</fullName>
    </alternativeName>
</protein>
<feature type="active site" description="Proton acceptor" evidence="7">
    <location>
        <position position="79"/>
    </location>
</feature>
<feature type="active site" description="Schiff-base intermediate with substrate" evidence="7">
    <location>
        <position position="27"/>
    </location>
</feature>
<gene>
    <name evidence="8" type="ORF">C5Y96_21000</name>
</gene>
<evidence type="ECO:0000256" key="3">
    <source>
        <dbReference type="ARBA" id="ARBA00023239"/>
    </source>
</evidence>
<dbReference type="Proteomes" id="UP000240009">
    <property type="component" value="Unassembled WGS sequence"/>
</dbReference>
<keyword evidence="4" id="KW-0704">Schiff base</keyword>
<accession>A0A2S8F187</accession>
<comment type="caution">
    <text evidence="8">The sequence shown here is derived from an EMBL/GenBank/DDBJ whole genome shotgun (WGS) entry which is preliminary data.</text>
</comment>
<comment type="catalytic activity">
    <reaction evidence="6">
        <text>2 D-glyceraldehyde 3-phosphate = 4-(hydroxymethyl)-2-furancarboxaldehyde phosphate + phosphate + 2 H2O</text>
        <dbReference type="Rhea" id="RHEA:43536"/>
        <dbReference type="ChEBI" id="CHEBI:15377"/>
        <dbReference type="ChEBI" id="CHEBI:43474"/>
        <dbReference type="ChEBI" id="CHEBI:59776"/>
        <dbReference type="ChEBI" id="CHEBI:83407"/>
        <dbReference type="EC" id="4.2.3.153"/>
    </reaction>
</comment>
<keyword evidence="3" id="KW-0456">Lyase</keyword>
<evidence type="ECO:0000313" key="8">
    <source>
        <dbReference type="EMBL" id="PQO25935.1"/>
    </source>
</evidence>
<evidence type="ECO:0000256" key="4">
    <source>
        <dbReference type="ARBA" id="ARBA00023270"/>
    </source>
</evidence>
<reference evidence="8 9" key="1">
    <citation type="submission" date="2018-02" db="EMBL/GenBank/DDBJ databases">
        <title>Comparative genomes isolates from brazilian mangrove.</title>
        <authorList>
            <person name="Araujo J.E."/>
            <person name="Taketani R.G."/>
            <person name="Silva M.C.P."/>
            <person name="Loureco M.V."/>
            <person name="Andreote F.D."/>
        </authorList>
    </citation>
    <scope>NUCLEOTIDE SEQUENCE [LARGE SCALE GENOMIC DNA]</scope>
    <source>
        <strain evidence="8 9">HEX-2 MGV</strain>
    </source>
</reference>
<evidence type="ECO:0000256" key="1">
    <source>
        <dbReference type="ARBA" id="ARBA00003810"/>
    </source>
</evidence>
<organism evidence="8 9">
    <name type="scientific">Blastopirellula marina</name>
    <dbReference type="NCBI Taxonomy" id="124"/>
    <lineage>
        <taxon>Bacteria</taxon>
        <taxon>Pseudomonadati</taxon>
        <taxon>Planctomycetota</taxon>
        <taxon>Planctomycetia</taxon>
        <taxon>Pirellulales</taxon>
        <taxon>Pirellulaceae</taxon>
        <taxon>Blastopirellula</taxon>
    </lineage>
</organism>
<dbReference type="PIRSF" id="PIRSF015957">
    <property type="entry name" value="UCP015957"/>
    <property type="match status" value="1"/>
</dbReference>
<dbReference type="InterPro" id="IPR007565">
    <property type="entry name" value="4HFCP_synth"/>
</dbReference>
<dbReference type="OrthoDB" id="289419at2"/>
<evidence type="ECO:0000256" key="2">
    <source>
        <dbReference type="ARBA" id="ARBA00012553"/>
    </source>
</evidence>
<sequence length="238" mass="25910">MQLLVSVRSVEEANLAGKLGVDLLDLKEPHLGSLGATSPGIWQAVVGKWHTQTRVSLALGELPQASSIDQVPRRTDSVKIGLAGCGCLPNWREKLAALFDQLPSGVQRVAVHYADTHLANSPPLDDVMRVAQELNCQTFLVDTYDKSAGDVFHHMSITQLKNLRSQLTVAGLQFALAGSLQSQHLPAVAKIQPDIVAVRGVVCHRDRTGEIDAAMLQTFRQQLKLAFQLDRHKVLSSS</sequence>
<dbReference type="AlphaFoldDB" id="A0A2S8F187"/>
<dbReference type="EC" id="4.2.3.153" evidence="2"/>
<evidence type="ECO:0000256" key="5">
    <source>
        <dbReference type="ARBA" id="ARBA00032523"/>
    </source>
</evidence>
<dbReference type="Pfam" id="PF04476">
    <property type="entry name" value="4HFCP_synth"/>
    <property type="match status" value="1"/>
</dbReference>
<dbReference type="RefSeq" id="WP_105357474.1">
    <property type="nucleotide sequence ID" value="NZ_PUIA01000069.1"/>
</dbReference>
<evidence type="ECO:0000256" key="7">
    <source>
        <dbReference type="PIRSR" id="PIRSR015957-1"/>
    </source>
</evidence>
<comment type="function">
    <text evidence="1">Catalyzes the formation of 4-(hydroxymethyl)-2-furancarboxaldehyde phosphate (4-HFC-P) from two molecules of glyceraldehyde-3-P (GA-3-P).</text>
</comment>
<name>A0A2S8F187_9BACT</name>